<comment type="catalytic activity">
    <reaction evidence="9 10">
        <text>hydrogencarbonate + H(+) = CO2 + H2O</text>
        <dbReference type="Rhea" id="RHEA:10748"/>
        <dbReference type="ChEBI" id="CHEBI:15377"/>
        <dbReference type="ChEBI" id="CHEBI:15378"/>
        <dbReference type="ChEBI" id="CHEBI:16526"/>
        <dbReference type="ChEBI" id="CHEBI:17544"/>
        <dbReference type="EC" id="4.2.1.1"/>
    </reaction>
</comment>
<evidence type="ECO:0000256" key="1">
    <source>
        <dbReference type="ARBA" id="ARBA00001947"/>
    </source>
</evidence>
<comment type="cofactor">
    <cofactor evidence="1 10">
        <name>Zn(2+)</name>
        <dbReference type="ChEBI" id="CHEBI:29105"/>
    </cofactor>
</comment>
<dbReference type="GO" id="GO:0008270">
    <property type="term" value="F:zinc ion binding"/>
    <property type="evidence" value="ECO:0007669"/>
    <property type="project" value="UniProtKB-UniRule"/>
</dbReference>
<gene>
    <name evidence="12" type="ORF">E3U44_04510</name>
</gene>
<dbReference type="InterPro" id="IPR018338">
    <property type="entry name" value="Carbonic_anhydrase_a-class_CS"/>
</dbReference>
<dbReference type="Gene3D" id="3.10.200.10">
    <property type="entry name" value="Alpha carbonic anhydrase"/>
    <property type="match status" value="1"/>
</dbReference>
<sequence>MIKQWYAVLAGGLLATSTAYAAGHTPFWDYVGNAGPTHWAELNPEYAPCQSGKNQSPINITGTTAAETQLPPLRFHYTNEPNEIINDGHTIQITFPPGNTMVVRNHTFELKQVHFHAPSEHHMEGKEFPMEGHLVHADEQGNLAVISIFYKGKEPNPALAKLWEDMPRRRGEHHRVEAHISAAELLPSDKSYYLYNGSLTTPPCTEGVWWVILEQPVHISPQQVNAFLAAMHHPNNRPEQPVNARVPLHSQ</sequence>
<dbReference type="SUPFAM" id="SSF51069">
    <property type="entry name" value="Carbonic anhydrase"/>
    <property type="match status" value="1"/>
</dbReference>
<dbReference type="PANTHER" id="PTHR18952:SF265">
    <property type="entry name" value="CARBONIC ANHYDRASE"/>
    <property type="match status" value="1"/>
</dbReference>
<dbReference type="PANTHER" id="PTHR18952">
    <property type="entry name" value="CARBONIC ANHYDRASE"/>
    <property type="match status" value="1"/>
</dbReference>
<dbReference type="KEGG" id="nwr:E3U44_04510"/>
<dbReference type="InterPro" id="IPR023561">
    <property type="entry name" value="Carbonic_anhydrase_a-class"/>
</dbReference>
<evidence type="ECO:0000256" key="5">
    <source>
        <dbReference type="ARBA" id="ARBA00014628"/>
    </source>
</evidence>
<evidence type="ECO:0000313" key="13">
    <source>
        <dbReference type="Proteomes" id="UP000294325"/>
    </source>
</evidence>
<evidence type="ECO:0000256" key="8">
    <source>
        <dbReference type="ARBA" id="ARBA00023239"/>
    </source>
</evidence>
<dbReference type="PROSITE" id="PS00162">
    <property type="entry name" value="ALPHA_CA_1"/>
    <property type="match status" value="1"/>
</dbReference>
<evidence type="ECO:0000256" key="3">
    <source>
        <dbReference type="ARBA" id="ARBA00010718"/>
    </source>
</evidence>
<feature type="signal peptide" evidence="10">
    <location>
        <begin position="1"/>
        <end position="21"/>
    </location>
</feature>
<dbReference type="GO" id="GO:0004089">
    <property type="term" value="F:carbonate dehydratase activity"/>
    <property type="evidence" value="ECO:0007669"/>
    <property type="project" value="UniProtKB-UniRule"/>
</dbReference>
<evidence type="ECO:0000256" key="2">
    <source>
        <dbReference type="ARBA" id="ARBA00002904"/>
    </source>
</evidence>
<dbReference type="InterPro" id="IPR001148">
    <property type="entry name" value="CA_dom"/>
</dbReference>
<evidence type="ECO:0000256" key="6">
    <source>
        <dbReference type="ARBA" id="ARBA00022723"/>
    </source>
</evidence>
<comment type="similarity">
    <text evidence="3 10">Belongs to the alpha-carbonic anhydrase family.</text>
</comment>
<dbReference type="EC" id="4.2.1.1" evidence="4 10"/>
<evidence type="ECO:0000256" key="4">
    <source>
        <dbReference type="ARBA" id="ARBA00012925"/>
    </source>
</evidence>
<evidence type="ECO:0000259" key="11">
    <source>
        <dbReference type="PROSITE" id="PS51144"/>
    </source>
</evidence>
<dbReference type="OrthoDB" id="5327615at2"/>
<accession>A0A4V1AVP5</accession>
<dbReference type="SMART" id="SM01057">
    <property type="entry name" value="Carb_anhydrase"/>
    <property type="match status" value="1"/>
</dbReference>
<evidence type="ECO:0000313" key="12">
    <source>
        <dbReference type="EMBL" id="QBQ53855.1"/>
    </source>
</evidence>
<feature type="domain" description="Alpha-carbonic anhydrase" evidence="11">
    <location>
        <begin position="26"/>
        <end position="251"/>
    </location>
</feature>
<dbReference type="AlphaFoldDB" id="A0A4V1AVP5"/>
<feature type="chain" id="PRO_5025079978" description="Carbonic anhydrase" evidence="10">
    <location>
        <begin position="22"/>
        <end position="251"/>
    </location>
</feature>
<dbReference type="PROSITE" id="PS51144">
    <property type="entry name" value="ALPHA_CA_2"/>
    <property type="match status" value="1"/>
</dbReference>
<dbReference type="Proteomes" id="UP000294325">
    <property type="component" value="Chromosome"/>
</dbReference>
<dbReference type="CDD" id="cd03124">
    <property type="entry name" value="alpha_CA_prokaryotic_like"/>
    <property type="match status" value="1"/>
</dbReference>
<keyword evidence="6 10" id="KW-0479">Metal-binding</keyword>
<dbReference type="Pfam" id="PF00194">
    <property type="entry name" value="Carb_anhydrase"/>
    <property type="match status" value="1"/>
</dbReference>
<dbReference type="InterPro" id="IPR036398">
    <property type="entry name" value="CA_dom_sf"/>
</dbReference>
<keyword evidence="13" id="KW-1185">Reference proteome</keyword>
<reference evidence="12 13" key="1">
    <citation type="submission" date="2019-03" db="EMBL/GenBank/DDBJ databases">
        <title>The genome sequence of Nitrosococcus wardiae strain D1FHST reveals the archetypal metabolic capacity of ammonia-oxidizing Gammaproteobacteria.</title>
        <authorList>
            <person name="Wang L."/>
            <person name="Lim C.K."/>
            <person name="Hanson T.E."/>
            <person name="Dang H."/>
            <person name="Klotz M.G."/>
        </authorList>
    </citation>
    <scope>NUCLEOTIDE SEQUENCE [LARGE SCALE GENOMIC DNA]</scope>
    <source>
        <strain evidence="12 13">D1FHS</strain>
    </source>
</reference>
<organism evidence="12 13">
    <name type="scientific">Nitrosococcus wardiae</name>
    <dbReference type="NCBI Taxonomy" id="1814290"/>
    <lineage>
        <taxon>Bacteria</taxon>
        <taxon>Pseudomonadati</taxon>
        <taxon>Pseudomonadota</taxon>
        <taxon>Gammaproteobacteria</taxon>
        <taxon>Chromatiales</taxon>
        <taxon>Chromatiaceae</taxon>
        <taxon>Nitrosococcus</taxon>
    </lineage>
</organism>
<dbReference type="InterPro" id="IPR041891">
    <property type="entry name" value="Alpha_CA_prokaryot-like"/>
</dbReference>
<dbReference type="EMBL" id="CP038033">
    <property type="protein sequence ID" value="QBQ53855.1"/>
    <property type="molecule type" value="Genomic_DNA"/>
</dbReference>
<evidence type="ECO:0000256" key="9">
    <source>
        <dbReference type="ARBA" id="ARBA00048348"/>
    </source>
</evidence>
<name>A0A4V1AVP5_9GAMM</name>
<protein>
    <recommendedName>
        <fullName evidence="5 10">Carbonic anhydrase</fullName>
        <ecNumber evidence="4 10">4.2.1.1</ecNumber>
    </recommendedName>
</protein>
<proteinExistence type="inferred from homology"/>
<evidence type="ECO:0000256" key="10">
    <source>
        <dbReference type="RuleBase" id="RU367011"/>
    </source>
</evidence>
<evidence type="ECO:0000256" key="7">
    <source>
        <dbReference type="ARBA" id="ARBA00022833"/>
    </source>
</evidence>
<dbReference type="RefSeq" id="WP_134356864.1">
    <property type="nucleotide sequence ID" value="NZ_CP038033.1"/>
</dbReference>
<keyword evidence="10" id="KW-0732">Signal</keyword>
<comment type="function">
    <text evidence="2 10">Reversible hydration of carbon dioxide.</text>
</comment>
<keyword evidence="8 10" id="KW-0456">Lyase</keyword>
<keyword evidence="7 10" id="KW-0862">Zinc</keyword>